<name>A0ABR1FQ36_AURAN</name>
<evidence type="ECO:0000259" key="2">
    <source>
        <dbReference type="Pfam" id="PF03372"/>
    </source>
</evidence>
<evidence type="ECO:0000313" key="3">
    <source>
        <dbReference type="EMBL" id="KAK7235535.1"/>
    </source>
</evidence>
<feature type="region of interest" description="Disordered" evidence="1">
    <location>
        <begin position="401"/>
        <end position="535"/>
    </location>
</feature>
<feature type="compositionally biased region" description="Low complexity" evidence="1">
    <location>
        <begin position="610"/>
        <end position="626"/>
    </location>
</feature>
<dbReference type="EMBL" id="JBBJCI010000292">
    <property type="protein sequence ID" value="KAK7235535.1"/>
    <property type="molecule type" value="Genomic_DNA"/>
</dbReference>
<feature type="compositionally biased region" description="Low complexity" evidence="1">
    <location>
        <begin position="452"/>
        <end position="473"/>
    </location>
</feature>
<dbReference type="SUPFAM" id="SSF56219">
    <property type="entry name" value="DNase I-like"/>
    <property type="match status" value="1"/>
</dbReference>
<dbReference type="Pfam" id="PF03372">
    <property type="entry name" value="Exo_endo_phos"/>
    <property type="match status" value="1"/>
</dbReference>
<evidence type="ECO:0000256" key="1">
    <source>
        <dbReference type="SAM" id="MobiDB-lite"/>
    </source>
</evidence>
<accession>A0ABR1FQ36</accession>
<feature type="domain" description="Endonuclease/exonuclease/phosphatase" evidence="2">
    <location>
        <begin position="110"/>
        <end position="389"/>
    </location>
</feature>
<reference evidence="3 4" key="1">
    <citation type="submission" date="2024-03" db="EMBL/GenBank/DDBJ databases">
        <title>Aureococcus anophagefferens CCMP1851 and Kratosvirus quantuckense: Draft genome of a second virus-susceptible host strain in the model system.</title>
        <authorList>
            <person name="Chase E."/>
            <person name="Truchon A.R."/>
            <person name="Schepens W."/>
            <person name="Wilhelm S.W."/>
        </authorList>
    </citation>
    <scope>NUCLEOTIDE SEQUENCE [LARGE SCALE GENOMIC DNA]</scope>
    <source>
        <strain evidence="3 4">CCMP1851</strain>
    </source>
</reference>
<dbReference type="InterPro" id="IPR005135">
    <property type="entry name" value="Endo/exonuclease/phosphatase"/>
</dbReference>
<keyword evidence="4" id="KW-1185">Reference proteome</keyword>
<gene>
    <name evidence="3" type="ORF">SO694_00069177</name>
</gene>
<dbReference type="InterPro" id="IPR036691">
    <property type="entry name" value="Endo/exonu/phosph_ase_sf"/>
</dbReference>
<evidence type="ECO:0000313" key="4">
    <source>
        <dbReference type="Proteomes" id="UP001363151"/>
    </source>
</evidence>
<protein>
    <recommendedName>
        <fullName evidence="2">Endonuclease/exonuclease/phosphatase domain-containing protein</fullName>
    </recommendedName>
</protein>
<feature type="compositionally biased region" description="Basic and acidic residues" evidence="1">
    <location>
        <begin position="418"/>
        <end position="433"/>
    </location>
</feature>
<dbReference type="Gene3D" id="3.60.10.10">
    <property type="entry name" value="Endonuclease/exonuclease/phosphatase"/>
    <property type="match status" value="1"/>
</dbReference>
<comment type="caution">
    <text evidence="3">The sequence shown here is derived from an EMBL/GenBank/DDBJ whole genome shotgun (WGS) entry which is preliminary data.</text>
</comment>
<dbReference type="Proteomes" id="UP001363151">
    <property type="component" value="Unassembled WGS sequence"/>
</dbReference>
<organism evidence="3 4">
    <name type="scientific">Aureococcus anophagefferens</name>
    <name type="common">Harmful bloom alga</name>
    <dbReference type="NCBI Taxonomy" id="44056"/>
    <lineage>
        <taxon>Eukaryota</taxon>
        <taxon>Sar</taxon>
        <taxon>Stramenopiles</taxon>
        <taxon>Ochrophyta</taxon>
        <taxon>Pelagophyceae</taxon>
        <taxon>Pelagomonadales</taxon>
        <taxon>Pelagomonadaceae</taxon>
        <taxon>Aureococcus</taxon>
    </lineage>
</organism>
<feature type="region of interest" description="Disordered" evidence="1">
    <location>
        <begin position="591"/>
        <end position="667"/>
    </location>
</feature>
<feature type="compositionally biased region" description="Pro residues" evidence="1">
    <location>
        <begin position="401"/>
        <end position="413"/>
    </location>
</feature>
<feature type="compositionally biased region" description="Low complexity" evidence="1">
    <location>
        <begin position="503"/>
        <end position="525"/>
    </location>
</feature>
<proteinExistence type="predicted"/>
<sequence length="839" mass="87259">MRLGTTPTWAAICVAAGFLLTVFHTQVHDELVLLTPGLAHASHRFGGLRAAFGAAPMAVAPREDLEAFAERKSYARRLDKEVYRACATEPRPAPARACAPAAGAVRLLQYNVFRMVERGASELVGSWLDARGDDYVTLNELNGFHNESEFAAWAGRHGFARACFLPAASNYNVGFLARSDATCACVGARFDGFAHGVLRAAWKSNIQPDFNVLHAACGDAHFFVTHLTPFDVASRSREARAIAVMARDALRGAGDRARAVVAGDLNSPPVARPYAGDLPVELRALANEGLRARLARKFLVPGGATLDPYVGRVFRVAGLRDACATDGAGDDAADGCAPSIPTDVASDNSHALTTRLDYVWLGGAWRGCGCGAPCAATVRNPITDVLSDHYPVEVVVSARPEPPAVDAPLPEPYAPSETAKRKPPAEGARRRAEAAAAGRARTPPPARGGGRARASSRTTASARASGTSPAAGRRSFEAEARAARARGRGGPTTARSGRRRRASSTPSPAAAPGSRRARSSATAATRRLRPGGANRSIAGGFCVRRLADGSLATCARLTAAFGCPFGCAARDGKELPAFVAEADADDAGRCLLPASGGRAPPADPRPPGGPSRTSVAVGRVAGSRRVVSSKRVRKPAGLPPVDLRDHLEDDQFSPPPPPKKKPRRKATALQPPFLAKHGFVQHPKKQADACTPAHPVTARLCPCAAAATFVGARGASCAATCGAAGLACHDDVLRAFNDVACLPNSGQAPASVSGAARFHVLPLPTEPFTETSPARALPALVPGTPKHPDAPDGEHTCLAASNDARPYLSCAAASPDLERLCPCSPTGDDAGEGDDGGYF</sequence>